<reference evidence="2" key="1">
    <citation type="journal article" date="2019" name="Int. J. Syst. Evol. Microbiol.">
        <title>The Global Catalogue of Microorganisms (GCM) 10K type strain sequencing project: providing services to taxonomists for standard genome sequencing and annotation.</title>
        <authorList>
            <consortium name="The Broad Institute Genomics Platform"/>
            <consortium name="The Broad Institute Genome Sequencing Center for Infectious Disease"/>
            <person name="Wu L."/>
            <person name="Ma J."/>
        </authorList>
    </citation>
    <scope>NUCLEOTIDE SEQUENCE [LARGE SCALE GENOMIC DNA]</scope>
    <source>
        <strain evidence="2">NBRC 112299</strain>
    </source>
</reference>
<accession>A0ABQ6IAN3</accession>
<protein>
    <recommendedName>
        <fullName evidence="3">ATP-binding protein</fullName>
    </recommendedName>
</protein>
<organism evidence="1 2">
    <name type="scientific">Demequina litorisediminis</name>
    <dbReference type="NCBI Taxonomy" id="1849022"/>
    <lineage>
        <taxon>Bacteria</taxon>
        <taxon>Bacillati</taxon>
        <taxon>Actinomycetota</taxon>
        <taxon>Actinomycetes</taxon>
        <taxon>Micrococcales</taxon>
        <taxon>Demequinaceae</taxon>
        <taxon>Demequina</taxon>
    </lineage>
</organism>
<evidence type="ECO:0000313" key="2">
    <source>
        <dbReference type="Proteomes" id="UP001157125"/>
    </source>
</evidence>
<proteinExistence type="predicted"/>
<sequence length="166" mass="17797">MARCVLMCGLAGAGKSTVARALESDGWLRLSIDVDAWAEGFTVHPLPRDVRDRIVDAHRARLIDALSRGVDVVVDYAFWSRAMREEFRALAATAGAAVTVAFLDVPRPALEVRLAARADGQPGPDAIEVPASLLTEFAAGFEWPEPDETDVIRAADAEAMLGALRG</sequence>
<evidence type="ECO:0008006" key="3">
    <source>
        <dbReference type="Google" id="ProtNLM"/>
    </source>
</evidence>
<dbReference type="SUPFAM" id="SSF52540">
    <property type="entry name" value="P-loop containing nucleoside triphosphate hydrolases"/>
    <property type="match status" value="1"/>
</dbReference>
<dbReference type="Proteomes" id="UP001157125">
    <property type="component" value="Unassembled WGS sequence"/>
</dbReference>
<name>A0ABQ6IAN3_9MICO</name>
<dbReference type="RefSeq" id="WP_284327661.1">
    <property type="nucleotide sequence ID" value="NZ_BSUN01000001.1"/>
</dbReference>
<comment type="caution">
    <text evidence="1">The sequence shown here is derived from an EMBL/GenBank/DDBJ whole genome shotgun (WGS) entry which is preliminary data.</text>
</comment>
<dbReference type="InterPro" id="IPR027417">
    <property type="entry name" value="P-loop_NTPase"/>
</dbReference>
<dbReference type="Pfam" id="PF13671">
    <property type="entry name" value="AAA_33"/>
    <property type="match status" value="1"/>
</dbReference>
<dbReference type="Gene3D" id="3.40.50.300">
    <property type="entry name" value="P-loop containing nucleotide triphosphate hydrolases"/>
    <property type="match status" value="1"/>
</dbReference>
<evidence type="ECO:0000313" key="1">
    <source>
        <dbReference type="EMBL" id="GMA34902.1"/>
    </source>
</evidence>
<keyword evidence="2" id="KW-1185">Reference proteome</keyword>
<gene>
    <name evidence="1" type="ORF">GCM10025876_11060</name>
</gene>
<dbReference type="EMBL" id="BSUN01000001">
    <property type="protein sequence ID" value="GMA34902.1"/>
    <property type="molecule type" value="Genomic_DNA"/>
</dbReference>